<accession>A0A1X6PH75</accession>
<protein>
    <submittedName>
        <fullName evidence="2">Uncharacterized protein</fullName>
    </submittedName>
</protein>
<feature type="region of interest" description="Disordered" evidence="1">
    <location>
        <begin position="1"/>
        <end position="20"/>
    </location>
</feature>
<proteinExistence type="predicted"/>
<organism evidence="2 3">
    <name type="scientific">Porphyra umbilicalis</name>
    <name type="common">Purple laver</name>
    <name type="synonym">Red alga</name>
    <dbReference type="NCBI Taxonomy" id="2786"/>
    <lineage>
        <taxon>Eukaryota</taxon>
        <taxon>Rhodophyta</taxon>
        <taxon>Bangiophyceae</taxon>
        <taxon>Bangiales</taxon>
        <taxon>Bangiaceae</taxon>
        <taxon>Porphyra</taxon>
    </lineage>
</organism>
<dbReference type="AlphaFoldDB" id="A0A1X6PH75"/>
<keyword evidence="3" id="KW-1185">Reference proteome</keyword>
<dbReference type="Proteomes" id="UP000218209">
    <property type="component" value="Unassembled WGS sequence"/>
</dbReference>
<evidence type="ECO:0000313" key="3">
    <source>
        <dbReference type="Proteomes" id="UP000218209"/>
    </source>
</evidence>
<sequence>MTVPLSVGGASMWTPSPASRTTRCGPTRCGGCGTWPTCSTPRTFAGGCGAAALPPPPADPARRQPPPMLGATGWARCWRRRPQLNLRTAPALRRAATVPVSPCTPKASTCCIGRASQRPAGWRPRPPPSLRCCSPTKRRAS</sequence>
<gene>
    <name evidence="2" type="ORF">BU14_0058s0019</name>
</gene>
<feature type="region of interest" description="Disordered" evidence="1">
    <location>
        <begin position="116"/>
        <end position="141"/>
    </location>
</feature>
<reference evidence="2 3" key="1">
    <citation type="submission" date="2017-03" db="EMBL/GenBank/DDBJ databases">
        <title>WGS assembly of Porphyra umbilicalis.</title>
        <authorList>
            <person name="Brawley S.H."/>
            <person name="Blouin N.A."/>
            <person name="Ficko-Blean E."/>
            <person name="Wheeler G.L."/>
            <person name="Lohr M."/>
            <person name="Goodson H.V."/>
            <person name="Jenkins J.W."/>
            <person name="Blaby-Haas C.E."/>
            <person name="Helliwell K.E."/>
            <person name="Chan C."/>
            <person name="Marriage T."/>
            <person name="Bhattacharya D."/>
            <person name="Klein A.S."/>
            <person name="Badis Y."/>
            <person name="Brodie J."/>
            <person name="Cao Y."/>
            <person name="Collen J."/>
            <person name="Dittami S.M."/>
            <person name="Gachon C.M."/>
            <person name="Green B.R."/>
            <person name="Karpowicz S."/>
            <person name="Kim J.W."/>
            <person name="Kudahl U."/>
            <person name="Lin S."/>
            <person name="Michel G."/>
            <person name="Mittag M."/>
            <person name="Olson B.J."/>
            <person name="Pangilinan J."/>
            <person name="Peng Y."/>
            <person name="Qiu H."/>
            <person name="Shu S."/>
            <person name="Singer J.T."/>
            <person name="Smith A.G."/>
            <person name="Sprecher B.N."/>
            <person name="Wagner V."/>
            <person name="Wang W."/>
            <person name="Wang Z.-Y."/>
            <person name="Yan J."/>
            <person name="Yarish C."/>
            <person name="Zoeuner-Riek S."/>
            <person name="Zhuang Y."/>
            <person name="Zou Y."/>
            <person name="Lindquist E.A."/>
            <person name="Grimwood J."/>
            <person name="Barry K."/>
            <person name="Rokhsar D.S."/>
            <person name="Schmutz J."/>
            <person name="Stiller J.W."/>
            <person name="Grossman A.R."/>
            <person name="Prochnik S.E."/>
        </authorList>
    </citation>
    <scope>NUCLEOTIDE SEQUENCE [LARGE SCALE GENOMIC DNA]</scope>
    <source>
        <strain evidence="2">4086291</strain>
    </source>
</reference>
<dbReference type="EMBL" id="KV918780">
    <property type="protein sequence ID" value="OSX80108.1"/>
    <property type="molecule type" value="Genomic_DNA"/>
</dbReference>
<evidence type="ECO:0000256" key="1">
    <source>
        <dbReference type="SAM" id="MobiDB-lite"/>
    </source>
</evidence>
<name>A0A1X6PH75_PORUM</name>
<evidence type="ECO:0000313" key="2">
    <source>
        <dbReference type="EMBL" id="OSX80108.1"/>
    </source>
</evidence>